<dbReference type="RefSeq" id="WP_114982752.1">
    <property type="nucleotide sequence ID" value="NZ_CP027806.1"/>
</dbReference>
<sequence>MPETIHLLIDTGNPEAEDLKLGLEDLLLNTGNLVFEMREVSTAALQLSGSRLPPGKKGTLSPYEIELIEESYSYSLEEPMFKLPQFGLRPGPPPHRPHLGWVVLYEAISEFRLQWDIPATETAILLTPHANEKNWFSGFRSQPAPDGFVQTTDWEYYQKAPFWFPVAQQIWAMILQLRGFGSLREALNHVHMEPVGCLNDCCEEKIDFHIKLRTADICPACQEVMLQGGLSRSVLYAGIQALEKIRRQTRFIQTNPWNEGDFRVRIDAKGVLHFPNLENMSCPFAPIEKALYLFFVKHPEGVALRELSDHLPELLDLYRRIRNQEEDVARPVVQKLADPLDNSAYEKISRINKKLELVLLWGARYEQCCITNEGGRCFIPLAAQGFELDSFWI</sequence>
<proteinExistence type="predicted"/>
<dbReference type="OrthoDB" id="1342667at2"/>
<organism evidence="1 2">
    <name type="scientific">Cyclonatronum proteinivorum</name>
    <dbReference type="NCBI Taxonomy" id="1457365"/>
    <lineage>
        <taxon>Bacteria</taxon>
        <taxon>Pseudomonadati</taxon>
        <taxon>Balneolota</taxon>
        <taxon>Balneolia</taxon>
        <taxon>Balneolales</taxon>
        <taxon>Cyclonatronaceae</taxon>
        <taxon>Cyclonatronum</taxon>
    </lineage>
</organism>
<gene>
    <name evidence="1" type="ORF">CYPRO_0223</name>
</gene>
<dbReference type="AlphaFoldDB" id="A0A345UGA9"/>
<name>A0A345UGA9_9BACT</name>
<dbReference type="KEGG" id="cprv:CYPRO_0223"/>
<accession>A0A345UGA9</accession>
<protein>
    <submittedName>
        <fullName evidence="1">Uncharacterized protein</fullName>
    </submittedName>
</protein>
<evidence type="ECO:0000313" key="2">
    <source>
        <dbReference type="Proteomes" id="UP000254808"/>
    </source>
</evidence>
<dbReference type="Proteomes" id="UP000254808">
    <property type="component" value="Chromosome"/>
</dbReference>
<dbReference type="EMBL" id="CP027806">
    <property type="protein sequence ID" value="AXI99510.1"/>
    <property type="molecule type" value="Genomic_DNA"/>
</dbReference>
<evidence type="ECO:0000313" key="1">
    <source>
        <dbReference type="EMBL" id="AXI99510.1"/>
    </source>
</evidence>
<keyword evidence="2" id="KW-1185">Reference proteome</keyword>
<reference evidence="1 2" key="1">
    <citation type="submission" date="2018-03" db="EMBL/GenBank/DDBJ databases">
        <title>Phenotypic and genomic properties of Cyclonatronum proteinivorum gen. nov., sp. nov., a haloalkaliphilic bacteroidete from soda lakes possessing Na+-translocating rhodopsin.</title>
        <authorList>
            <person name="Toshchakov S.V."/>
            <person name="Korzhenkov A."/>
            <person name="Samarov N.I."/>
            <person name="Kublanov I.V."/>
            <person name="Muntyan M.S."/>
            <person name="Sorokin D.Y."/>
        </authorList>
    </citation>
    <scope>NUCLEOTIDE SEQUENCE [LARGE SCALE GENOMIC DNA]</scope>
    <source>
        <strain evidence="1 2">Omega</strain>
    </source>
</reference>